<protein>
    <recommendedName>
        <fullName evidence="3">Ribosomal protein L7/L12 C-terminal domain-containing protein</fullName>
    </recommendedName>
</protein>
<reference evidence="1 2" key="1">
    <citation type="journal article" date="2019" name="Int. J. Syst. Evol. Microbiol.">
        <title>The Global Catalogue of Microorganisms (GCM) 10K type strain sequencing project: providing services to taxonomists for standard genome sequencing and annotation.</title>
        <authorList>
            <consortium name="The Broad Institute Genomics Platform"/>
            <consortium name="The Broad Institute Genome Sequencing Center for Infectious Disease"/>
            <person name="Wu L."/>
            <person name="Ma J."/>
        </authorList>
    </citation>
    <scope>NUCLEOTIDE SEQUENCE [LARGE SCALE GENOMIC DNA]</scope>
    <source>
        <strain evidence="1 2">JCM 16013</strain>
    </source>
</reference>
<keyword evidence="2" id="KW-1185">Reference proteome</keyword>
<comment type="caution">
    <text evidence="1">The sequence shown here is derived from an EMBL/GenBank/DDBJ whole genome shotgun (WGS) entry which is preliminary data.</text>
</comment>
<dbReference type="Proteomes" id="UP001499854">
    <property type="component" value="Unassembled WGS sequence"/>
</dbReference>
<sequence>MESDSISTEQRLAAIEAKLDLLLARLGIDEGAAYGFTTLPPTDHLPAPMTDPVLDLVRGDMPIQAIKLYRERTGASLREAKAAIDALKARVRAERG</sequence>
<evidence type="ECO:0000313" key="2">
    <source>
        <dbReference type="Proteomes" id="UP001499854"/>
    </source>
</evidence>
<evidence type="ECO:0000313" key="1">
    <source>
        <dbReference type="EMBL" id="GAA1949419.1"/>
    </source>
</evidence>
<dbReference type="Gene3D" id="3.30.1390.10">
    <property type="match status" value="1"/>
</dbReference>
<gene>
    <name evidence="1" type="ORF">GCM10009838_00590</name>
</gene>
<dbReference type="EMBL" id="BAAAQM010000001">
    <property type="protein sequence ID" value="GAA1949419.1"/>
    <property type="molecule type" value="Genomic_DNA"/>
</dbReference>
<proteinExistence type="predicted"/>
<dbReference type="RefSeq" id="WP_344654815.1">
    <property type="nucleotide sequence ID" value="NZ_BAAAQM010000001.1"/>
</dbReference>
<organism evidence="1 2">
    <name type="scientific">Catenulispora subtropica</name>
    <dbReference type="NCBI Taxonomy" id="450798"/>
    <lineage>
        <taxon>Bacteria</taxon>
        <taxon>Bacillati</taxon>
        <taxon>Actinomycetota</taxon>
        <taxon>Actinomycetes</taxon>
        <taxon>Catenulisporales</taxon>
        <taxon>Catenulisporaceae</taxon>
        <taxon>Catenulispora</taxon>
    </lineage>
</organism>
<dbReference type="InterPro" id="IPR014719">
    <property type="entry name" value="Ribosomal_bL12_C/ClpS-like"/>
</dbReference>
<accession>A0ABN2QFE8</accession>
<evidence type="ECO:0008006" key="3">
    <source>
        <dbReference type="Google" id="ProtNLM"/>
    </source>
</evidence>
<name>A0ABN2QFE8_9ACTN</name>